<dbReference type="EMBL" id="CP115613">
    <property type="protein sequence ID" value="WBW74923.1"/>
    <property type="molecule type" value="Genomic_DNA"/>
</dbReference>
<dbReference type="AlphaFoldDB" id="A0AAE9WFP2"/>
<sequence>MNFYPIAKYSVAQDSYGYESSSTSWSHYSDGGYTMSLTSGLLQIRRREELIQSLNLLDLWHQFIPGTKERSLVLLSKAPCMNFRIYSNNITKRFQVKFPSDVFYMKAKLEIENLGLYFKDARSSSEKKQMSNSQSQIGNSQEMYMAAPINPGVHASSQPTISVQAPTILSQTIPATPPVAAPGGGTVGVGGGMIAAPSSSSSSSHLATTNHGANEIAVHTPYKRARVDETGSMGHSQVEGSTPSGSSSSSGVLTSIRPSQNAPLMGRQETNMESIHMSQPPYWEDPTAISSSPFHPSQYSMVAGTPLGSQNPGIPIASLMTPMQENPGPPAAVPASSYMNMLPSPPTTSSPSAISANLTEEEKLLRDKVLFYLQQSSFLQLCQTLDRIWATMQHA</sequence>
<name>A0AAE9WFP2_9SCHI</name>
<accession>A0AAE9WFP2</accession>
<evidence type="ECO:0000313" key="2">
    <source>
        <dbReference type="EMBL" id="WBW74923.1"/>
    </source>
</evidence>
<dbReference type="KEGG" id="som:SOMG_04802"/>
<reference evidence="2 3" key="1">
    <citation type="journal article" date="2023" name="G3 (Bethesda)">
        <title>A high-quality reference genome for the fission yeast Schizosaccharomyces osmophilus.</title>
        <authorList>
            <person name="Jia G.S."/>
            <person name="Zhang W.C."/>
            <person name="Liang Y."/>
            <person name="Liu X.H."/>
            <person name="Rhind N."/>
            <person name="Pidoux A."/>
            <person name="Brysch-Herzberg M."/>
            <person name="Du L.L."/>
        </authorList>
    </citation>
    <scope>NUCLEOTIDE SEQUENCE [LARGE SCALE GENOMIC DNA]</scope>
    <source>
        <strain evidence="2 3">CBS 15793</strain>
    </source>
</reference>
<dbReference type="GeneID" id="80878268"/>
<dbReference type="InterPro" id="IPR004354">
    <property type="entry name" value="Meiotic_Rec114"/>
</dbReference>
<feature type="region of interest" description="Disordered" evidence="1">
    <location>
        <begin position="230"/>
        <end position="263"/>
    </location>
</feature>
<dbReference type="Proteomes" id="UP001212411">
    <property type="component" value="Chromosome 3"/>
</dbReference>
<dbReference type="GO" id="GO:0007131">
    <property type="term" value="P:reciprocal meiotic recombination"/>
    <property type="evidence" value="ECO:0007669"/>
    <property type="project" value="InterPro"/>
</dbReference>
<dbReference type="Pfam" id="PF03525">
    <property type="entry name" value="Meiotic_rec114"/>
    <property type="match status" value="1"/>
</dbReference>
<protein>
    <submittedName>
        <fullName evidence="2">Meiotic recombination protein Rec7</fullName>
    </submittedName>
</protein>
<feature type="compositionally biased region" description="Low complexity" evidence="1">
    <location>
        <begin position="240"/>
        <end position="251"/>
    </location>
</feature>
<feature type="compositionally biased region" description="Polar residues" evidence="1">
    <location>
        <begin position="252"/>
        <end position="263"/>
    </location>
</feature>
<evidence type="ECO:0000313" key="3">
    <source>
        <dbReference type="Proteomes" id="UP001212411"/>
    </source>
</evidence>
<organism evidence="2 3">
    <name type="scientific">Schizosaccharomyces osmophilus</name>
    <dbReference type="NCBI Taxonomy" id="2545709"/>
    <lineage>
        <taxon>Eukaryota</taxon>
        <taxon>Fungi</taxon>
        <taxon>Dikarya</taxon>
        <taxon>Ascomycota</taxon>
        <taxon>Taphrinomycotina</taxon>
        <taxon>Schizosaccharomycetes</taxon>
        <taxon>Schizosaccharomycetales</taxon>
        <taxon>Schizosaccharomycetaceae</taxon>
        <taxon>Schizosaccharomyces</taxon>
    </lineage>
</organism>
<dbReference type="RefSeq" id="XP_056039166.1">
    <property type="nucleotide sequence ID" value="XM_056183579.1"/>
</dbReference>
<keyword evidence="3" id="KW-1185">Reference proteome</keyword>
<proteinExistence type="predicted"/>
<gene>
    <name evidence="2" type="primary">rec7</name>
    <name evidence="2" type="ORF">SOMG_04802</name>
</gene>
<evidence type="ECO:0000256" key="1">
    <source>
        <dbReference type="SAM" id="MobiDB-lite"/>
    </source>
</evidence>